<dbReference type="SUPFAM" id="SSF46689">
    <property type="entry name" value="Homeodomain-like"/>
    <property type="match status" value="1"/>
</dbReference>
<evidence type="ECO:0000256" key="4">
    <source>
        <dbReference type="PROSITE-ProRule" id="PRU00335"/>
    </source>
</evidence>
<keyword evidence="1" id="KW-0805">Transcription regulation</keyword>
<comment type="caution">
    <text evidence="6">The sequence shown here is derived from an EMBL/GenBank/DDBJ whole genome shotgun (WGS) entry which is preliminary data.</text>
</comment>
<evidence type="ECO:0000256" key="3">
    <source>
        <dbReference type="ARBA" id="ARBA00023163"/>
    </source>
</evidence>
<dbReference type="AlphaFoldDB" id="A0A3A4A3C0"/>
<protein>
    <submittedName>
        <fullName evidence="6">TetR/AcrR family transcriptional regulator</fullName>
    </submittedName>
</protein>
<evidence type="ECO:0000313" key="6">
    <source>
        <dbReference type="EMBL" id="RJL23266.1"/>
    </source>
</evidence>
<dbReference type="GO" id="GO:0003677">
    <property type="term" value="F:DNA binding"/>
    <property type="evidence" value="ECO:0007669"/>
    <property type="project" value="UniProtKB-UniRule"/>
</dbReference>
<dbReference type="OrthoDB" id="7505659at2"/>
<dbReference type="Gene3D" id="1.10.357.10">
    <property type="entry name" value="Tetracycline Repressor, domain 2"/>
    <property type="match status" value="1"/>
</dbReference>
<feature type="domain" description="HTH tetR-type" evidence="5">
    <location>
        <begin position="11"/>
        <end position="71"/>
    </location>
</feature>
<feature type="DNA-binding region" description="H-T-H motif" evidence="4">
    <location>
        <begin position="34"/>
        <end position="53"/>
    </location>
</feature>
<evidence type="ECO:0000259" key="5">
    <source>
        <dbReference type="PROSITE" id="PS50977"/>
    </source>
</evidence>
<evidence type="ECO:0000313" key="7">
    <source>
        <dbReference type="Proteomes" id="UP000265768"/>
    </source>
</evidence>
<reference evidence="6 7" key="1">
    <citation type="submission" date="2018-09" db="EMBL/GenBank/DDBJ databases">
        <title>YIM 75507 draft genome.</title>
        <authorList>
            <person name="Tang S."/>
            <person name="Feng Y."/>
        </authorList>
    </citation>
    <scope>NUCLEOTIDE SEQUENCE [LARGE SCALE GENOMIC DNA]</scope>
    <source>
        <strain evidence="6 7">YIM 75507</strain>
    </source>
</reference>
<dbReference type="Proteomes" id="UP000265768">
    <property type="component" value="Unassembled WGS sequence"/>
</dbReference>
<dbReference type="InterPro" id="IPR009057">
    <property type="entry name" value="Homeodomain-like_sf"/>
</dbReference>
<keyword evidence="3" id="KW-0804">Transcription</keyword>
<keyword evidence="2 4" id="KW-0238">DNA-binding</keyword>
<dbReference type="EMBL" id="QZEY01000019">
    <property type="protein sequence ID" value="RJL23266.1"/>
    <property type="molecule type" value="Genomic_DNA"/>
</dbReference>
<dbReference type="PRINTS" id="PR00455">
    <property type="entry name" value="HTHTETR"/>
</dbReference>
<evidence type="ECO:0000256" key="2">
    <source>
        <dbReference type="ARBA" id="ARBA00023125"/>
    </source>
</evidence>
<dbReference type="InterPro" id="IPR036271">
    <property type="entry name" value="Tet_transcr_reg_TetR-rel_C_sf"/>
</dbReference>
<dbReference type="PROSITE" id="PS50977">
    <property type="entry name" value="HTH_TETR_2"/>
    <property type="match status" value="1"/>
</dbReference>
<dbReference type="PANTHER" id="PTHR47506">
    <property type="entry name" value="TRANSCRIPTIONAL REGULATORY PROTEIN"/>
    <property type="match status" value="1"/>
</dbReference>
<dbReference type="Pfam" id="PF00440">
    <property type="entry name" value="TetR_N"/>
    <property type="match status" value="1"/>
</dbReference>
<proteinExistence type="predicted"/>
<accession>A0A3A4A3C0</accession>
<evidence type="ECO:0000256" key="1">
    <source>
        <dbReference type="ARBA" id="ARBA00023015"/>
    </source>
</evidence>
<dbReference type="PANTHER" id="PTHR47506:SF6">
    <property type="entry name" value="HTH-TYPE TRANSCRIPTIONAL REPRESSOR NEMR"/>
    <property type="match status" value="1"/>
</dbReference>
<gene>
    <name evidence="6" type="ORF">D5H75_33405</name>
</gene>
<dbReference type="InterPro" id="IPR001647">
    <property type="entry name" value="HTH_TetR"/>
</dbReference>
<organism evidence="6 7">
    <name type="scientific">Bailinhaonella thermotolerans</name>
    <dbReference type="NCBI Taxonomy" id="1070861"/>
    <lineage>
        <taxon>Bacteria</taxon>
        <taxon>Bacillati</taxon>
        <taxon>Actinomycetota</taxon>
        <taxon>Actinomycetes</taxon>
        <taxon>Streptosporangiales</taxon>
        <taxon>Streptosporangiaceae</taxon>
        <taxon>Bailinhaonella</taxon>
    </lineage>
</organism>
<name>A0A3A4A3C0_9ACTN</name>
<keyword evidence="7" id="KW-1185">Reference proteome</keyword>
<sequence length="209" mass="22611">MSAQGSYAKGVAKREEILRAALDVFAQEGYRGTSLREIARKTGISLTGVMHYFDSKEHLLTEVLRKRDEVNAAYWDQAELDPVERLVAVMEHNASVPGQIELHATLAAAAADPAHPAHGYMAARFVTVRGRIADGIRELQADGRAPADLDVEATAMMIVAALEGLQLQWLADRSIDLAEQTRRACAAFAQPAAACPAAGPGLVRRPRRS</sequence>
<dbReference type="SUPFAM" id="SSF48498">
    <property type="entry name" value="Tetracyclin repressor-like, C-terminal domain"/>
    <property type="match status" value="1"/>
</dbReference>
<dbReference type="RefSeq" id="WP_119930578.1">
    <property type="nucleotide sequence ID" value="NZ_QZEY01000019.1"/>
</dbReference>